<keyword evidence="3" id="KW-1185">Reference proteome</keyword>
<comment type="caution">
    <text evidence="2">The sequence shown here is derived from an EMBL/GenBank/DDBJ whole genome shotgun (WGS) entry which is preliminary data.</text>
</comment>
<proteinExistence type="predicted"/>
<evidence type="ECO:0000313" key="3">
    <source>
        <dbReference type="Proteomes" id="UP001165366"/>
    </source>
</evidence>
<protein>
    <submittedName>
        <fullName evidence="2">Uncharacterized protein</fullName>
    </submittedName>
</protein>
<feature type="region of interest" description="Disordered" evidence="1">
    <location>
        <begin position="164"/>
        <end position="183"/>
    </location>
</feature>
<name>A0ABS9KAT5_9BACT</name>
<reference evidence="2" key="1">
    <citation type="submission" date="2022-01" db="EMBL/GenBank/DDBJ databases">
        <authorList>
            <person name="Wang Y."/>
        </authorList>
    </citation>
    <scope>NUCLEOTIDE SEQUENCE</scope>
    <source>
        <strain evidence="2">WB101</strain>
    </source>
</reference>
<evidence type="ECO:0000256" key="1">
    <source>
        <dbReference type="SAM" id="MobiDB-lite"/>
    </source>
</evidence>
<dbReference type="Proteomes" id="UP001165366">
    <property type="component" value="Unassembled WGS sequence"/>
</dbReference>
<reference evidence="2" key="2">
    <citation type="submission" date="2024-05" db="EMBL/GenBank/DDBJ databases">
        <title>Rhodohalobacter halophilus gen. nov., sp. nov., a moderately halophilic member of the family Balneolaceae.</title>
        <authorList>
            <person name="Xia J."/>
        </authorList>
    </citation>
    <scope>NUCLEOTIDE SEQUENCE</scope>
    <source>
        <strain evidence="2">WB101</strain>
    </source>
</reference>
<dbReference type="RefSeq" id="WP_237852775.1">
    <property type="nucleotide sequence ID" value="NZ_JAKLWS010000004.1"/>
</dbReference>
<feature type="compositionally biased region" description="Basic and acidic residues" evidence="1">
    <location>
        <begin position="164"/>
        <end position="177"/>
    </location>
</feature>
<accession>A0ABS9KAT5</accession>
<evidence type="ECO:0000313" key="2">
    <source>
        <dbReference type="EMBL" id="MCG2587932.1"/>
    </source>
</evidence>
<sequence>MKIVLALSIIFLGYTQSNGHDIYTSELTVIQRDSVLHLELRMNAFELEALGGREMIKNGVIDWDRFSDGKQEIITKLNKALVLKLDNNPLHTDKTGITVDDTHHLIFRAHYNLTEDQRSGLLRIESKLREFTSRSHVTKVRFKKSEHQENAQLEGDRNSVEFELVSRDKKEKNRLSDSKASSN</sequence>
<gene>
    <name evidence="2" type="ORF">L6773_05115</name>
</gene>
<dbReference type="EMBL" id="JAKLWS010000004">
    <property type="protein sequence ID" value="MCG2587932.1"/>
    <property type="molecule type" value="Genomic_DNA"/>
</dbReference>
<organism evidence="2 3">
    <name type="scientific">Rhodohalobacter sulfatireducens</name>
    <dbReference type="NCBI Taxonomy" id="2911366"/>
    <lineage>
        <taxon>Bacteria</taxon>
        <taxon>Pseudomonadati</taxon>
        <taxon>Balneolota</taxon>
        <taxon>Balneolia</taxon>
        <taxon>Balneolales</taxon>
        <taxon>Balneolaceae</taxon>
        <taxon>Rhodohalobacter</taxon>
    </lineage>
</organism>